<dbReference type="Proteomes" id="UP000592294">
    <property type="component" value="Unassembled WGS sequence"/>
</dbReference>
<dbReference type="EC" id="7.2.4.2" evidence="16"/>
<evidence type="ECO:0000256" key="1">
    <source>
        <dbReference type="ARBA" id="ARBA00001959"/>
    </source>
</evidence>
<evidence type="ECO:0000313" key="18">
    <source>
        <dbReference type="EMBL" id="NVZ09546.1"/>
    </source>
</evidence>
<proteinExistence type="inferred from homology"/>
<dbReference type="GO" id="GO:0015451">
    <property type="term" value="F:decarboxylation-driven active transmembrane transporter activity"/>
    <property type="evidence" value="ECO:0007669"/>
    <property type="project" value="UniProtKB-EC"/>
</dbReference>
<dbReference type="InterPro" id="IPR005899">
    <property type="entry name" value="Na_pump_deCOase"/>
</dbReference>
<evidence type="ECO:0000256" key="15">
    <source>
        <dbReference type="ARBA" id="ARBA00048176"/>
    </source>
</evidence>
<keyword evidence="13 16" id="KW-0472">Membrane</keyword>
<evidence type="ECO:0000313" key="19">
    <source>
        <dbReference type="Proteomes" id="UP000592294"/>
    </source>
</evidence>
<dbReference type="GO" id="GO:0015081">
    <property type="term" value="F:sodium ion transmembrane transporter activity"/>
    <property type="evidence" value="ECO:0007669"/>
    <property type="project" value="UniProtKB-UniRule"/>
</dbReference>
<dbReference type="HAMAP" id="MF_00404">
    <property type="entry name" value="OadG"/>
    <property type="match status" value="1"/>
</dbReference>
<evidence type="ECO:0000256" key="14">
    <source>
        <dbReference type="ARBA" id="ARBA00023201"/>
    </source>
</evidence>
<evidence type="ECO:0000256" key="11">
    <source>
        <dbReference type="ARBA" id="ARBA00023053"/>
    </source>
</evidence>
<name>A0A850RB41_9GAMM</name>
<comment type="subunit">
    <text evidence="5 16">Heterotrimer of an alpha, a beta and a gamma subunit.</text>
</comment>
<keyword evidence="14 16" id="KW-0739">Sodium transport</keyword>
<evidence type="ECO:0000256" key="13">
    <source>
        <dbReference type="ARBA" id="ARBA00023136"/>
    </source>
</evidence>
<comment type="cofactor">
    <cofactor evidence="1 16 17">
        <name>Na(+)</name>
        <dbReference type="ChEBI" id="CHEBI:29101"/>
    </cofactor>
</comment>
<keyword evidence="19" id="KW-1185">Reference proteome</keyword>
<protein>
    <recommendedName>
        <fullName evidence="16">Probable oxaloacetate decarboxylase gamma chain</fullName>
        <ecNumber evidence="16">7.2.4.2</ecNumber>
    </recommendedName>
</protein>
<evidence type="ECO:0000256" key="4">
    <source>
        <dbReference type="ARBA" id="ARBA00005844"/>
    </source>
</evidence>
<comment type="catalytic activity">
    <reaction evidence="15 16 17">
        <text>oxaloacetate + 2 Na(+)(in) + H(+) = pyruvate + 2 Na(+)(out) + CO2</text>
        <dbReference type="Rhea" id="RHEA:57724"/>
        <dbReference type="ChEBI" id="CHEBI:15361"/>
        <dbReference type="ChEBI" id="CHEBI:15378"/>
        <dbReference type="ChEBI" id="CHEBI:16452"/>
        <dbReference type="ChEBI" id="CHEBI:16526"/>
        <dbReference type="ChEBI" id="CHEBI:29101"/>
        <dbReference type="EC" id="7.2.4.2"/>
    </reaction>
</comment>
<keyword evidence="7 16" id="KW-1003">Cell membrane</keyword>
<dbReference type="AlphaFoldDB" id="A0A850RB41"/>
<reference evidence="18 19" key="1">
    <citation type="submission" date="2020-06" db="EMBL/GenBank/DDBJ databases">
        <title>Whole-genome sequence of Allochromatium humboldtianum DSM 21881, type strain.</title>
        <authorList>
            <person name="Kyndt J.A."/>
            <person name="Meyer T.E."/>
        </authorList>
    </citation>
    <scope>NUCLEOTIDE SEQUENCE [LARGE SCALE GENOMIC DNA]</scope>
    <source>
        <strain evidence="18 19">DSM 21881</strain>
    </source>
</reference>
<dbReference type="Pfam" id="PF04277">
    <property type="entry name" value="OAD_gamma"/>
    <property type="match status" value="1"/>
</dbReference>
<keyword evidence="9 16" id="KW-1278">Translocase</keyword>
<dbReference type="GO" id="GO:0036376">
    <property type="term" value="P:sodium ion export across plasma membrane"/>
    <property type="evidence" value="ECO:0007669"/>
    <property type="project" value="InterPro"/>
</dbReference>
<comment type="function">
    <text evidence="2 16 17">Catalyzes the decarboxylation of oxaloacetate coupled to Na(+) translocation.</text>
</comment>
<sequence>MTDGALLFESFMLMLIGMGIVFGFLLLLVGILRLMSTLILRLAPAEELQPTPSPAAAPLPADGSEDLIAVISAAITRYRAQR</sequence>
<keyword evidence="6 16" id="KW-0813">Transport</keyword>
<feature type="transmembrane region" description="Helical" evidence="16 17">
    <location>
        <begin position="12"/>
        <end position="32"/>
    </location>
</feature>
<keyword evidence="10 16" id="KW-1133">Transmembrane helix</keyword>
<evidence type="ECO:0000256" key="7">
    <source>
        <dbReference type="ARBA" id="ARBA00022475"/>
    </source>
</evidence>
<evidence type="ECO:0000256" key="5">
    <source>
        <dbReference type="ARBA" id="ARBA00011869"/>
    </source>
</evidence>
<evidence type="ECO:0000256" key="3">
    <source>
        <dbReference type="ARBA" id="ARBA00004162"/>
    </source>
</evidence>
<organism evidence="18 19">
    <name type="scientific">Allochromatium humboldtianum</name>
    <dbReference type="NCBI Taxonomy" id="504901"/>
    <lineage>
        <taxon>Bacteria</taxon>
        <taxon>Pseudomonadati</taxon>
        <taxon>Pseudomonadota</taxon>
        <taxon>Gammaproteobacteria</taxon>
        <taxon>Chromatiales</taxon>
        <taxon>Chromatiaceae</taxon>
        <taxon>Allochromatium</taxon>
    </lineage>
</organism>
<dbReference type="InterPro" id="IPR023424">
    <property type="entry name" value="OadG"/>
</dbReference>
<comment type="caution">
    <text evidence="18">The sequence shown here is derived from an EMBL/GenBank/DDBJ whole genome shotgun (WGS) entry which is preliminary data.</text>
</comment>
<evidence type="ECO:0000256" key="17">
    <source>
        <dbReference type="RuleBase" id="RU004278"/>
    </source>
</evidence>
<dbReference type="GO" id="GO:0005886">
    <property type="term" value="C:plasma membrane"/>
    <property type="evidence" value="ECO:0007669"/>
    <property type="project" value="UniProtKB-SubCell"/>
</dbReference>
<comment type="subcellular location">
    <subcellularLocation>
        <location evidence="3 16 17">Cell membrane</location>
        <topology evidence="3 16 17">Single-pass membrane protein</topology>
    </subcellularLocation>
</comment>
<accession>A0A850RB41</accession>
<keyword evidence="8 16" id="KW-0812">Transmembrane</keyword>
<keyword evidence="11 16" id="KW-0915">Sodium</keyword>
<comment type="similarity">
    <text evidence="4 16 17">Belongs to the OadG family.</text>
</comment>
<keyword evidence="12 16" id="KW-0406">Ion transport</keyword>
<dbReference type="GO" id="GO:0008948">
    <property type="term" value="F:oxaloacetate decarboxylase activity"/>
    <property type="evidence" value="ECO:0007669"/>
    <property type="project" value="UniProtKB-UniRule"/>
</dbReference>
<gene>
    <name evidence="16" type="primary">oadG</name>
    <name evidence="18" type="ORF">HW932_09750</name>
</gene>
<dbReference type="NCBIfam" id="TIGR01195">
    <property type="entry name" value="oadG_fam"/>
    <property type="match status" value="1"/>
</dbReference>
<evidence type="ECO:0000256" key="10">
    <source>
        <dbReference type="ARBA" id="ARBA00022989"/>
    </source>
</evidence>
<evidence type="ECO:0000256" key="2">
    <source>
        <dbReference type="ARBA" id="ARBA00003002"/>
    </source>
</evidence>
<evidence type="ECO:0000256" key="6">
    <source>
        <dbReference type="ARBA" id="ARBA00022448"/>
    </source>
</evidence>
<evidence type="ECO:0000256" key="8">
    <source>
        <dbReference type="ARBA" id="ARBA00022692"/>
    </source>
</evidence>
<dbReference type="EMBL" id="JABZEO010000005">
    <property type="protein sequence ID" value="NVZ09546.1"/>
    <property type="molecule type" value="Genomic_DNA"/>
</dbReference>
<evidence type="ECO:0000256" key="9">
    <source>
        <dbReference type="ARBA" id="ARBA00022967"/>
    </source>
</evidence>
<evidence type="ECO:0000256" key="12">
    <source>
        <dbReference type="ARBA" id="ARBA00023065"/>
    </source>
</evidence>
<evidence type="ECO:0000256" key="16">
    <source>
        <dbReference type="HAMAP-Rule" id="MF_00404"/>
    </source>
</evidence>
<dbReference type="RefSeq" id="WP_176976298.1">
    <property type="nucleotide sequence ID" value="NZ_JABZEO010000005.1"/>
</dbReference>